<evidence type="ECO:0000313" key="3">
    <source>
        <dbReference type="Proteomes" id="UP000092484"/>
    </source>
</evidence>
<dbReference type="STRING" id="1300349.I603_0296"/>
<name>A0A1A7BLY0_9SPHN</name>
<gene>
    <name evidence="2" type="ORF">I603_0296</name>
</gene>
<dbReference type="PROSITE" id="PS51257">
    <property type="entry name" value="PROKAR_LIPOPROTEIN"/>
    <property type="match status" value="1"/>
</dbReference>
<dbReference type="RefSeq" id="WP_068862041.1">
    <property type="nucleotide sequence ID" value="NZ_LZYB01000001.1"/>
</dbReference>
<dbReference type="AlphaFoldDB" id="A0A1A7BLY0"/>
<accession>A0A1A7BLY0</accession>
<dbReference type="EMBL" id="LZYB01000001">
    <property type="protein sequence ID" value="OBV12165.1"/>
    <property type="molecule type" value="Genomic_DNA"/>
</dbReference>
<dbReference type="Proteomes" id="UP000092484">
    <property type="component" value="Unassembled WGS sequence"/>
</dbReference>
<reference evidence="2 3" key="1">
    <citation type="submission" date="2016-06" db="EMBL/GenBank/DDBJ databases">
        <title>Genome sequence of Porphyrobacter dokdonensis DSW-74.</title>
        <authorList>
            <person name="Kim J.F."/>
            <person name="Song J.Y."/>
        </authorList>
    </citation>
    <scope>NUCLEOTIDE SEQUENCE [LARGE SCALE GENOMIC DNA]</scope>
    <source>
        <strain evidence="2 3">DSW-74</strain>
    </source>
</reference>
<feature type="chain" id="PRO_5008355148" description="Lipoprotein" evidence="1">
    <location>
        <begin position="26"/>
        <end position="134"/>
    </location>
</feature>
<keyword evidence="3" id="KW-1185">Reference proteome</keyword>
<feature type="signal peptide" evidence="1">
    <location>
        <begin position="1"/>
        <end position="25"/>
    </location>
</feature>
<proteinExistence type="predicted"/>
<organism evidence="2 3">
    <name type="scientific">Erythrobacter dokdonensis DSW-74</name>
    <dbReference type="NCBI Taxonomy" id="1300349"/>
    <lineage>
        <taxon>Bacteria</taxon>
        <taxon>Pseudomonadati</taxon>
        <taxon>Pseudomonadota</taxon>
        <taxon>Alphaproteobacteria</taxon>
        <taxon>Sphingomonadales</taxon>
        <taxon>Erythrobacteraceae</taxon>
        <taxon>Erythrobacter/Porphyrobacter group</taxon>
        <taxon>Erythrobacter</taxon>
    </lineage>
</organism>
<evidence type="ECO:0000256" key="1">
    <source>
        <dbReference type="SAM" id="SignalP"/>
    </source>
</evidence>
<sequence length="134" mass="13897">MRGTAIGTALLGAIVLAGCAQPDAAAPAAEEAIERPDQAPAVAASDDLMRLTCADFLATAEIARTQPADDAALAAQDEIANGLTWLHGYLYASRAGEIDPRSQDWMAATAKRVYETCSTAEKPAETSLFEVAGS</sequence>
<protein>
    <recommendedName>
        <fullName evidence="4">Lipoprotein</fullName>
    </recommendedName>
</protein>
<comment type="caution">
    <text evidence="2">The sequence shown here is derived from an EMBL/GenBank/DDBJ whole genome shotgun (WGS) entry which is preliminary data.</text>
</comment>
<keyword evidence="1" id="KW-0732">Signal</keyword>
<evidence type="ECO:0008006" key="4">
    <source>
        <dbReference type="Google" id="ProtNLM"/>
    </source>
</evidence>
<evidence type="ECO:0000313" key="2">
    <source>
        <dbReference type="EMBL" id="OBV12165.1"/>
    </source>
</evidence>